<name>A0AAD0PVT1_PSEAV</name>
<dbReference type="Proteomes" id="UP000006426">
    <property type="component" value="Plasmid pmppla107"/>
</dbReference>
<dbReference type="AlphaFoldDB" id="A0AAD0PVT1"/>
<accession>A0AAD0PVT1</accession>
<reference evidence="1 2" key="1">
    <citation type="journal article" date="2011" name="PLoS Pathog.">
        <title>Dynamic evolution of pathogenicity revealed by sequencing and comparative genomics of 19 Pseudomonas syringae isolates.</title>
        <authorList>
            <person name="Baltrus D.A."/>
            <person name="Nishimura M.T."/>
            <person name="Romanchuk A."/>
            <person name="Chang J.H."/>
            <person name="Mukhtar M.S."/>
            <person name="Cherkis K."/>
            <person name="Roach J."/>
            <person name="Grant S.R."/>
            <person name="Jones C.D."/>
            <person name="Dangl J.L."/>
        </authorList>
    </citation>
    <scope>NUCLEOTIDE SEQUENCE [LARGE SCALE GENOMIC DNA]</scope>
    <source>
        <strain evidence="1 2">M301315</strain>
    </source>
</reference>
<dbReference type="EMBL" id="CP031226">
    <property type="protein sequence ID" value="AXH59668.1"/>
    <property type="molecule type" value="Genomic_DNA"/>
</dbReference>
<evidence type="ECO:0000313" key="1">
    <source>
        <dbReference type="EMBL" id="AXH59668.1"/>
    </source>
</evidence>
<sequence length="409" mass="45989">MGITSQTNHNDLEDRIDCAFDLLYSGIEQNDLERVDDALIALPTLQKDAVDAKQYHLLEKVNRGLKLVFSDPKHSLMPKVVAGETSLDILEQVLEHTTPQPTHLIWNAKIQQMPGRMTQLLAVNLSKFRGLNVEGFDQILTQFYEPKHELGFKHLYEHVLKLMLTMDDKSFQRPFTTNSDSIFYLLERNLEKEMKLPLITDVILENQDVVLAHVARYDSLTRDQNAALLSFQVVMHLHKAGFERLASACGLRLLGTCADVRQFIRAERMGVAIDKDFVIKKLTGMIDTFMVNSALHYALLSKDFSVDDFVSIKSKAMGSHALAIQALETSLPVAFKDAAEEIFKKVSATKNALLIEKTDFMINWALGTKPSAALNSLVRALANLPHIPEALVKKHPTLLDARFGRDLGL</sequence>
<organism evidence="1 2">
    <name type="scientific">Pseudomonas amygdali pv. lachrymans str. M301315</name>
    <dbReference type="NCBI Taxonomy" id="629260"/>
    <lineage>
        <taxon>Bacteria</taxon>
        <taxon>Pseudomonadati</taxon>
        <taxon>Pseudomonadota</taxon>
        <taxon>Gammaproteobacteria</taxon>
        <taxon>Pseudomonadales</taxon>
        <taxon>Pseudomonadaceae</taxon>
        <taxon>Pseudomonas</taxon>
        <taxon>Pseudomonas amygdali</taxon>
    </lineage>
</organism>
<evidence type="ECO:0000313" key="2">
    <source>
        <dbReference type="Proteomes" id="UP000006426"/>
    </source>
</evidence>
<dbReference type="RefSeq" id="WP_005742089.1">
    <property type="nucleotide sequence ID" value="NZ_CP031226.1"/>
</dbReference>
<geneLocation type="plasmid" evidence="2">
    <name>pmppla107</name>
</geneLocation>
<protein>
    <submittedName>
        <fullName evidence="1">Uncharacterized protein</fullName>
    </submittedName>
</protein>
<proteinExistence type="predicted"/>
<gene>
    <name evidence="1" type="ORF">PLA107_031075</name>
</gene>
<keyword evidence="1" id="KW-0614">Plasmid</keyword>
<dbReference type="GeneID" id="39473920"/>